<proteinExistence type="predicted"/>
<evidence type="ECO:0000256" key="1">
    <source>
        <dbReference type="SAM" id="SignalP"/>
    </source>
</evidence>
<feature type="signal peptide" evidence="1">
    <location>
        <begin position="1"/>
        <end position="28"/>
    </location>
</feature>
<organism evidence="2 3">
    <name type="scientific">Winogradskyella thalassocola</name>
    <dbReference type="NCBI Taxonomy" id="262004"/>
    <lineage>
        <taxon>Bacteria</taxon>
        <taxon>Pseudomonadati</taxon>
        <taxon>Bacteroidota</taxon>
        <taxon>Flavobacteriia</taxon>
        <taxon>Flavobacteriales</taxon>
        <taxon>Flavobacteriaceae</taxon>
        <taxon>Winogradskyella</taxon>
    </lineage>
</organism>
<sequence>MKLLRKATYAIVLAVMFSFTFQCSNSKAAAATTTQFEESATFKVKPVLFQEWYAGIKVGGTGINMFVPVANKSDNIKIDSVFFRNLKGKLVQKKDKYVAILKSDSPYYTFTVAEKSNDYPFTLSDAECAISFVENGETKYLKITDVNEVSGTYYENGPPSLNDKTALTVVASANEDTEH</sequence>
<dbReference type="RefSeq" id="WP_092465953.1">
    <property type="nucleotide sequence ID" value="NZ_FNCZ01000001.1"/>
</dbReference>
<keyword evidence="3" id="KW-1185">Reference proteome</keyword>
<accession>A0A1G7WPT5</accession>
<protein>
    <recommendedName>
        <fullName evidence="4">Lipoprotein</fullName>
    </recommendedName>
</protein>
<dbReference type="Proteomes" id="UP000199492">
    <property type="component" value="Unassembled WGS sequence"/>
</dbReference>
<reference evidence="3" key="1">
    <citation type="submission" date="2016-10" db="EMBL/GenBank/DDBJ databases">
        <authorList>
            <person name="Varghese N."/>
            <person name="Submissions S."/>
        </authorList>
    </citation>
    <scope>NUCLEOTIDE SEQUENCE [LARGE SCALE GENOMIC DNA]</scope>
    <source>
        <strain evidence="3">DSM 15363</strain>
    </source>
</reference>
<dbReference type="STRING" id="262004.SAMN04489796_101450"/>
<name>A0A1G7WPT5_9FLAO</name>
<dbReference type="EMBL" id="FNCZ01000001">
    <property type="protein sequence ID" value="SDG73981.1"/>
    <property type="molecule type" value="Genomic_DNA"/>
</dbReference>
<gene>
    <name evidence="2" type="ORF">SAMN04489796_101450</name>
</gene>
<evidence type="ECO:0008006" key="4">
    <source>
        <dbReference type="Google" id="ProtNLM"/>
    </source>
</evidence>
<feature type="chain" id="PRO_5011591783" description="Lipoprotein" evidence="1">
    <location>
        <begin position="29"/>
        <end position="179"/>
    </location>
</feature>
<keyword evidence="1" id="KW-0732">Signal</keyword>
<dbReference type="AlphaFoldDB" id="A0A1G7WPT5"/>
<evidence type="ECO:0000313" key="3">
    <source>
        <dbReference type="Proteomes" id="UP000199492"/>
    </source>
</evidence>
<dbReference type="OrthoDB" id="1364277at2"/>
<evidence type="ECO:0000313" key="2">
    <source>
        <dbReference type="EMBL" id="SDG73981.1"/>
    </source>
</evidence>